<dbReference type="InterPro" id="IPR005814">
    <property type="entry name" value="Aminotrans_3"/>
</dbReference>
<dbReference type="PANTHER" id="PTHR43713">
    <property type="entry name" value="GLUTAMATE-1-SEMIALDEHYDE 2,1-AMINOMUTASE"/>
    <property type="match status" value="1"/>
</dbReference>
<evidence type="ECO:0000256" key="3">
    <source>
        <dbReference type="ARBA" id="ARBA00015416"/>
    </source>
</evidence>
<comment type="catalytic activity">
    <reaction evidence="1">
        <text>(S)-4-amino-5-oxopentanoate = 5-aminolevulinate</text>
        <dbReference type="Rhea" id="RHEA:14265"/>
        <dbReference type="ChEBI" id="CHEBI:57501"/>
        <dbReference type="ChEBI" id="CHEBI:356416"/>
        <dbReference type="EC" id="5.4.3.8"/>
    </reaction>
</comment>
<dbReference type="InterPro" id="IPR015422">
    <property type="entry name" value="PyrdxlP-dep_Trfase_small"/>
</dbReference>
<dbReference type="SUPFAM" id="SSF53383">
    <property type="entry name" value="PLP-dependent transferases"/>
    <property type="match status" value="1"/>
</dbReference>
<evidence type="ECO:0000256" key="7">
    <source>
        <dbReference type="RuleBase" id="RU003560"/>
    </source>
</evidence>
<evidence type="ECO:0000256" key="2">
    <source>
        <dbReference type="ARBA" id="ARBA00001933"/>
    </source>
</evidence>
<dbReference type="Proteomes" id="UP000074294">
    <property type="component" value="Unassembled WGS sequence"/>
</dbReference>
<organism evidence="8 9">
    <name type="scientific">Hadarchaeum yellowstonense</name>
    <dbReference type="NCBI Taxonomy" id="1776334"/>
    <lineage>
        <taxon>Archaea</taxon>
        <taxon>Methanobacteriati</taxon>
        <taxon>Candidatus Hadarchaeota</taxon>
        <taxon>Candidatus Hadarchaeia</taxon>
        <taxon>Candidatus Hadarchaeales</taxon>
        <taxon>Candidatus Hadarchaeaceae</taxon>
        <taxon>Candidatus Hadarchaeum</taxon>
    </lineage>
</organism>
<dbReference type="GO" id="GO:0008483">
    <property type="term" value="F:transaminase activity"/>
    <property type="evidence" value="ECO:0007669"/>
    <property type="project" value="InterPro"/>
</dbReference>
<reference evidence="8 9" key="1">
    <citation type="journal article" date="2016" name="Nat. Microbiol.">
        <title>Genomic inference of the metabolism of cosmopolitan subsurface Archaea, Hadesarchaea.</title>
        <authorList>
            <person name="Baker B.J."/>
            <person name="Saw J.H."/>
            <person name="Lind A.E."/>
            <person name="Lazar C.S."/>
            <person name="Hinrichs K.-U."/>
            <person name="Teske A.P."/>
            <person name="Ettema T.J."/>
        </authorList>
    </citation>
    <scope>NUCLEOTIDE SEQUENCE [LARGE SCALE GENOMIC DNA]</scope>
</reference>
<dbReference type="CDD" id="cd00610">
    <property type="entry name" value="OAT_like"/>
    <property type="match status" value="1"/>
</dbReference>
<keyword evidence="5" id="KW-0413">Isomerase</keyword>
<name>A0A147JSJ6_HADYE</name>
<dbReference type="GO" id="GO:0042286">
    <property type="term" value="F:glutamate-1-semialdehyde 2,1-aminomutase activity"/>
    <property type="evidence" value="ECO:0007669"/>
    <property type="project" value="UniProtKB-EC"/>
</dbReference>
<dbReference type="EMBL" id="LQMQ01000065">
    <property type="protein sequence ID" value="KUO39404.1"/>
    <property type="molecule type" value="Genomic_DNA"/>
</dbReference>
<proteinExistence type="inferred from homology"/>
<dbReference type="Pfam" id="PF00202">
    <property type="entry name" value="Aminotran_3"/>
    <property type="match status" value="1"/>
</dbReference>
<dbReference type="AlphaFoldDB" id="A0A147JSJ6"/>
<keyword evidence="4 7" id="KW-0663">Pyridoxal phosphate</keyword>
<comment type="similarity">
    <text evidence="7">Belongs to the class-III pyridoxal-phosphate-dependent aminotransferase family.</text>
</comment>
<sequence>MVELKLEKSRALTKKAKKIQAGGTGSTQRLKVITLEGTTIYMERGSGSKIYDVDGNEYIDYYLDYGPLINGHAHPHIVKAIKEQVEKGTMYGINNELEIRLCEKLIKHVPCAEMVGFHSTGSEAVHTALRLARAYTGKNKIIKFEGHYHGWFDSVHISSFSPPKGPEEAPEPVLGSPLGQPKSVLQDIMVLPWNNAEVLEKTLKKQAKEVAGIIMEPIELGHGILPKEGYMETVRELSEKYDVVLIFDEVKTMFRVGLGGAQEYLKVIPDLFVCSKAMGGGLPISAFGGKKEIMELITQGKVPAMGTYNANPLSLAGALANIEVLEKDGGKAYKEMYRVGEKLMKGIREIFEELKVKAIAKGLPCQFVTCFTEMSAEEITNYRAWSKAIESAPEKGERFRVELLKRGVFSSYPDWHLSTVHSDSDVEKTLGAVEDSIKEAGLAK</sequence>
<dbReference type="InterPro" id="IPR015421">
    <property type="entry name" value="PyrdxlP-dep_Trfase_major"/>
</dbReference>
<accession>A0A147JSJ6</accession>
<dbReference type="InterPro" id="IPR015424">
    <property type="entry name" value="PyrdxlP-dep_Trfase"/>
</dbReference>
<protein>
    <recommendedName>
        <fullName evidence="3">Glutamate-1-semialdehyde 2,1-aminomutase</fullName>
    </recommendedName>
    <alternativeName>
        <fullName evidence="6">Glutamate-1-semialdehyde aminotransferase</fullName>
    </alternativeName>
</protein>
<dbReference type="PANTHER" id="PTHR43713:SF3">
    <property type="entry name" value="GLUTAMATE-1-SEMIALDEHYDE 2,1-AMINOMUTASE 1, CHLOROPLASTIC-RELATED"/>
    <property type="match status" value="1"/>
</dbReference>
<evidence type="ECO:0000256" key="5">
    <source>
        <dbReference type="ARBA" id="ARBA00023235"/>
    </source>
</evidence>
<dbReference type="Gene3D" id="3.40.640.10">
    <property type="entry name" value="Type I PLP-dependent aspartate aminotransferase-like (Major domain)"/>
    <property type="match status" value="1"/>
</dbReference>
<dbReference type="GO" id="GO:0030170">
    <property type="term" value="F:pyridoxal phosphate binding"/>
    <property type="evidence" value="ECO:0007669"/>
    <property type="project" value="InterPro"/>
</dbReference>
<evidence type="ECO:0000256" key="6">
    <source>
        <dbReference type="ARBA" id="ARBA00031365"/>
    </source>
</evidence>
<evidence type="ECO:0000256" key="4">
    <source>
        <dbReference type="ARBA" id="ARBA00022898"/>
    </source>
</evidence>
<dbReference type="Gene3D" id="3.90.1150.10">
    <property type="entry name" value="Aspartate Aminotransferase, domain 1"/>
    <property type="match status" value="1"/>
</dbReference>
<evidence type="ECO:0000313" key="9">
    <source>
        <dbReference type="Proteomes" id="UP000074294"/>
    </source>
</evidence>
<comment type="cofactor">
    <cofactor evidence="2">
        <name>pyridoxal 5'-phosphate</name>
        <dbReference type="ChEBI" id="CHEBI:597326"/>
    </cofactor>
</comment>
<dbReference type="STRING" id="1776334.APZ16_03415"/>
<gene>
    <name evidence="8" type="ORF">APZ16_03415</name>
</gene>
<evidence type="ECO:0000313" key="8">
    <source>
        <dbReference type="EMBL" id="KUO39404.1"/>
    </source>
</evidence>
<evidence type="ECO:0000256" key="1">
    <source>
        <dbReference type="ARBA" id="ARBA00001579"/>
    </source>
</evidence>
<comment type="caution">
    <text evidence="8">The sequence shown here is derived from an EMBL/GenBank/DDBJ whole genome shotgun (WGS) entry which is preliminary data.</text>
</comment>